<keyword evidence="1" id="KW-0489">Methyltransferase</keyword>
<dbReference type="SUPFAM" id="SSF53335">
    <property type="entry name" value="S-adenosyl-L-methionine-dependent methyltransferases"/>
    <property type="match status" value="1"/>
</dbReference>
<accession>A0A3N1MB44</accession>
<reference evidence="1 2" key="1">
    <citation type="submission" date="2018-11" db="EMBL/GenBank/DDBJ databases">
        <title>Genomic Encyclopedia of Type Strains, Phase IV (KMG-IV): sequencing the most valuable type-strain genomes for metagenomic binning, comparative biology and taxonomic classification.</title>
        <authorList>
            <person name="Goeker M."/>
        </authorList>
    </citation>
    <scope>NUCLEOTIDE SEQUENCE [LARGE SCALE GENOMIC DNA]</scope>
    <source>
        <strain evidence="1 2">DSM 5900</strain>
    </source>
</reference>
<dbReference type="Gene3D" id="3.40.50.150">
    <property type="entry name" value="Vaccinia Virus protein VP39"/>
    <property type="match status" value="2"/>
</dbReference>
<dbReference type="InterPro" id="IPR029063">
    <property type="entry name" value="SAM-dependent_MTases_sf"/>
</dbReference>
<name>A0A3N1MB44_9PROT</name>
<comment type="caution">
    <text evidence="1">The sequence shown here is derived from an EMBL/GenBank/DDBJ whole genome shotgun (WGS) entry which is preliminary data.</text>
</comment>
<keyword evidence="1" id="KW-0808">Transferase</keyword>
<dbReference type="GO" id="GO:0008168">
    <property type="term" value="F:methyltransferase activity"/>
    <property type="evidence" value="ECO:0007669"/>
    <property type="project" value="UniProtKB-KW"/>
</dbReference>
<organism evidence="1 2">
    <name type="scientific">Stella humosa</name>
    <dbReference type="NCBI Taxonomy" id="94"/>
    <lineage>
        <taxon>Bacteria</taxon>
        <taxon>Pseudomonadati</taxon>
        <taxon>Pseudomonadota</taxon>
        <taxon>Alphaproteobacteria</taxon>
        <taxon>Rhodospirillales</taxon>
        <taxon>Stellaceae</taxon>
        <taxon>Stella</taxon>
    </lineage>
</organism>
<dbReference type="Proteomes" id="UP000278222">
    <property type="component" value="Unassembled WGS sequence"/>
</dbReference>
<dbReference type="Pfam" id="PF13489">
    <property type="entry name" value="Methyltransf_23"/>
    <property type="match status" value="1"/>
</dbReference>
<proteinExistence type="predicted"/>
<protein>
    <submittedName>
        <fullName evidence="1">Macrocin-O-methyltransferase TylF</fullName>
    </submittedName>
</protein>
<dbReference type="InterPro" id="IPR008884">
    <property type="entry name" value="TylF_MeTrfase"/>
</dbReference>
<gene>
    <name evidence="1" type="ORF">EDC65_2071</name>
</gene>
<evidence type="ECO:0000313" key="2">
    <source>
        <dbReference type="Proteomes" id="UP000278222"/>
    </source>
</evidence>
<keyword evidence="2" id="KW-1185">Reference proteome</keyword>
<sequence>MELGQLMTDTPSPVATPTRLNIGSGRLWDEASINIDISPAAGPDILADLSRRDLVGMRFATHRFGTVELAAGAFDHITASHVLEHVPDLVGLMTNCLALLQDGGIMAIAVPYDLSYGAWQDPTHLRGFNERSWLYYTEWFWQIGWTEARFDLVDQQLVLSRLGQSLLKGGATEDELRARPRAVDEVRVQLRKRPLTDADRAAGDAAAHPHLERFPELARPALARAPLGSAGDDRYLDLLAAWLGEAAPGHDLGGLRLAAGGALDGTLAGDFVAAGTDAAIIGAMLAGLRRSADTTGRSWIATEGPEADARQCLERFHAMDDRVSLLAGAYGDSLPLAPVHRIALLAIGGGSEVAARILPFLFDRMPEGGIILVETAGRDALDHFLGRRAIAAPAPAESGGWICWRKARPIA</sequence>
<dbReference type="EMBL" id="RJKX01000013">
    <property type="protein sequence ID" value="ROQ00275.1"/>
    <property type="molecule type" value="Genomic_DNA"/>
</dbReference>
<dbReference type="AlphaFoldDB" id="A0A3N1MB44"/>
<dbReference type="Pfam" id="PF05711">
    <property type="entry name" value="TylF"/>
    <property type="match status" value="1"/>
</dbReference>
<evidence type="ECO:0000313" key="1">
    <source>
        <dbReference type="EMBL" id="ROQ00275.1"/>
    </source>
</evidence>
<dbReference type="GO" id="GO:0032259">
    <property type="term" value="P:methylation"/>
    <property type="evidence" value="ECO:0007669"/>
    <property type="project" value="UniProtKB-KW"/>
</dbReference>